<sequence>MITPYILNREFETVRMLDDYISFIWTDRFNKCGDFEIILPYDPNLFDYLKQNWYVVNPESEHTMIIESIYVKSEADGEDTVKISGRSLESILDRRIAWGLEYHNKTVQDCIIDTITSNCIKSSASARNIKGLSTAWNYDEKLKSMKIETQFTGDNIYELTTNLCSKYGIGFKLTMPTDGNFIFKLLTNEDRSYNQTKNPVVIFSPAFENLLNANSYESNQDYKTVALVGGEGEGNDRWYKSNDWTGDTGLDRRELFVDARDLRTKVRDPGSKTERTLSSSEYYSTLNTRGDRELAKHQVTTIFDGELESTRSQFKYKQDYNIGDIVQVEDKYRRMFTAMITEYIYSYTDSAIKCYPTFEVINKEVK</sequence>
<evidence type="ECO:0000259" key="1">
    <source>
        <dbReference type="Pfam" id="PF14594"/>
    </source>
</evidence>
<proteinExistence type="predicted"/>
<dbReference type="InterPro" id="IPR029432">
    <property type="entry name" value="Gp28/Gp37-like_dom"/>
</dbReference>
<organism evidence="2">
    <name type="scientific">Siphoviridae sp. ctWuM9</name>
    <dbReference type="NCBI Taxonomy" id="2826364"/>
    <lineage>
        <taxon>Viruses</taxon>
        <taxon>Duplodnaviria</taxon>
        <taxon>Heunggongvirae</taxon>
        <taxon>Uroviricota</taxon>
        <taxon>Caudoviricetes</taxon>
    </lineage>
</organism>
<reference evidence="2" key="1">
    <citation type="journal article" date="2021" name="Proc. Natl. Acad. Sci. U.S.A.">
        <title>A Catalog of Tens of Thousands of Viruses from Human Metagenomes Reveals Hidden Associations with Chronic Diseases.</title>
        <authorList>
            <person name="Tisza M.J."/>
            <person name="Buck C.B."/>
        </authorList>
    </citation>
    <scope>NUCLEOTIDE SEQUENCE</scope>
    <source>
        <strain evidence="2">CtWuM9</strain>
    </source>
</reference>
<name>A0A8S5MEL9_9CAUD</name>
<protein>
    <recommendedName>
        <fullName evidence="1">Gp28/Gp37-like domain-containing protein</fullName>
    </recommendedName>
</protein>
<evidence type="ECO:0000313" key="2">
    <source>
        <dbReference type="EMBL" id="DAD80777.1"/>
    </source>
</evidence>
<feature type="domain" description="Gp28/Gp37-like" evidence="1">
    <location>
        <begin position="5"/>
        <end position="355"/>
    </location>
</feature>
<dbReference type="EMBL" id="BK014888">
    <property type="protein sequence ID" value="DAD80777.1"/>
    <property type="molecule type" value="Genomic_DNA"/>
</dbReference>
<accession>A0A8S5MEL9</accession>
<dbReference type="Pfam" id="PF14594">
    <property type="entry name" value="Sipho_Gp37"/>
    <property type="match status" value="1"/>
</dbReference>